<dbReference type="OrthoDB" id="5915128at2"/>
<dbReference type="InterPro" id="IPR010352">
    <property type="entry name" value="DUF945"/>
</dbReference>
<dbReference type="Pfam" id="PF06097">
    <property type="entry name" value="DUF945"/>
    <property type="match status" value="1"/>
</dbReference>
<keyword evidence="2" id="KW-1185">Reference proteome</keyword>
<gene>
    <name evidence="1" type="ORF">EA58_03370</name>
</gene>
<evidence type="ECO:0000313" key="1">
    <source>
        <dbReference type="EMBL" id="KDM93245.1"/>
    </source>
</evidence>
<dbReference type="EMBL" id="JMIB01000004">
    <property type="protein sequence ID" value="KDM93245.1"/>
    <property type="molecule type" value="Genomic_DNA"/>
</dbReference>
<dbReference type="Proteomes" id="UP000027192">
    <property type="component" value="Unassembled WGS sequence"/>
</dbReference>
<accession>A0A066RS39</accession>
<sequence>MLGKIGAVAGAVTVALCWPLAVGQIGERIYQDTVGEYDSPYVAVTTESYDRGYLSSHAISKIALKSSWKDLFEEQGWPTEWHIAHDIRHGLLGLTSNSTLVVDDSVAPQVTAWWGSEAVPLTLKTTTLLTRKTDLSLTLNPFVYQDEDGNSFKSEPWTFTGEVSADGNGHFSYALKDAQFKTVADESMQLSGLQGGGKGRWDGGFWIGDQHLQLDKLQFSNHLTEESVDLETIKVSSVNTLMPGEQAAEEKATTNTTLDNRNQLSVSSLISLDGQKYQNFNVDLSVTDLNYDAVTRLSVMGENLDGELTKAQAQDVMLALDLLIAKGLTVNLKDISIEAPEGPLAGHVRLTVQPGLARASQNLSQITTKLDGELYFEFPSVLLNIVEGMETQTEGLVQSGVLTLKEDRAYLSVKLEGDKVILGNGDQLPLAMFMMLLLS</sequence>
<reference evidence="1 2" key="1">
    <citation type="submission" date="2014-04" db="EMBL/GenBank/DDBJ databases">
        <title>Draft genome sequence of Photobacterium halotolerans S2753: a solonamide, ngercheumicin and holomycin producer.</title>
        <authorList>
            <person name="Machado H.R."/>
            <person name="Gram L."/>
        </authorList>
    </citation>
    <scope>NUCLEOTIDE SEQUENCE [LARGE SCALE GENOMIC DNA]</scope>
    <source>
        <strain evidence="1 2">S2753</strain>
    </source>
</reference>
<dbReference type="STRING" id="1654360.EA58_03370"/>
<dbReference type="AlphaFoldDB" id="A0A066RS39"/>
<name>A0A066RS39_9GAMM</name>
<organism evidence="1 2">
    <name type="scientific">Photobacterium galatheae</name>
    <dbReference type="NCBI Taxonomy" id="1654360"/>
    <lineage>
        <taxon>Bacteria</taxon>
        <taxon>Pseudomonadati</taxon>
        <taxon>Pseudomonadota</taxon>
        <taxon>Gammaproteobacteria</taxon>
        <taxon>Vibrionales</taxon>
        <taxon>Vibrionaceae</taxon>
        <taxon>Photobacterium</taxon>
    </lineage>
</organism>
<evidence type="ECO:0000313" key="2">
    <source>
        <dbReference type="Proteomes" id="UP000027192"/>
    </source>
</evidence>
<dbReference type="RefSeq" id="WP_036748823.1">
    <property type="nucleotide sequence ID" value="NZ_JAGSGC010000002.1"/>
</dbReference>
<protein>
    <submittedName>
        <fullName evidence="1">Uncharacterized protein</fullName>
    </submittedName>
</protein>
<comment type="caution">
    <text evidence="1">The sequence shown here is derived from an EMBL/GenBank/DDBJ whole genome shotgun (WGS) entry which is preliminary data.</text>
</comment>
<proteinExistence type="predicted"/>